<dbReference type="Proteomes" id="UP001165064">
    <property type="component" value="Unassembled WGS sequence"/>
</dbReference>
<evidence type="ECO:0000313" key="2">
    <source>
        <dbReference type="Proteomes" id="UP001165064"/>
    </source>
</evidence>
<gene>
    <name evidence="1" type="ORF">Amon02_000776300</name>
</gene>
<organism evidence="1 2">
    <name type="scientific">Ambrosiozyma monospora</name>
    <name type="common">Yeast</name>
    <name type="synonym">Endomycopsis monosporus</name>
    <dbReference type="NCBI Taxonomy" id="43982"/>
    <lineage>
        <taxon>Eukaryota</taxon>
        <taxon>Fungi</taxon>
        <taxon>Dikarya</taxon>
        <taxon>Ascomycota</taxon>
        <taxon>Saccharomycotina</taxon>
        <taxon>Pichiomycetes</taxon>
        <taxon>Pichiales</taxon>
        <taxon>Pichiaceae</taxon>
        <taxon>Ambrosiozyma</taxon>
    </lineage>
</organism>
<proteinExistence type="predicted"/>
<protein>
    <submittedName>
        <fullName evidence="1">Unnamed protein product</fullName>
    </submittedName>
</protein>
<comment type="caution">
    <text evidence="1">The sequence shown here is derived from an EMBL/GenBank/DDBJ whole genome shotgun (WGS) entry which is preliminary data.</text>
</comment>
<dbReference type="EMBL" id="BSXS01006602">
    <property type="protein sequence ID" value="GME85738.1"/>
    <property type="molecule type" value="Genomic_DNA"/>
</dbReference>
<name>A0ACB5TCH7_AMBMO</name>
<sequence length="248" mass="28789">MQLMEQDLEVSIIELENQTELEIAGLKDEVKEKTKEIDFLKRKNEKLEKVLLSLKNNKQLSSDPEINNLPSNEEIERLKHENSKLLSLKTDLALQILLKKTNETSVLDYTRFISNFSESSNLTCYFTLFKFHSLCSTLADYYKSKLTATTVKNDEQYSAGSKSISNFYKFYKLQKLSDCMIEIYSYQQIPTDIVTKIEEFLESFEDNYKTESFDIELPDPLSQNSQLDARETAIRKLCTLDSALQYLA</sequence>
<reference evidence="1" key="1">
    <citation type="submission" date="2023-04" db="EMBL/GenBank/DDBJ databases">
        <title>Ambrosiozyma monospora NBRC 10751.</title>
        <authorList>
            <person name="Ichikawa N."/>
            <person name="Sato H."/>
            <person name="Tonouchi N."/>
        </authorList>
    </citation>
    <scope>NUCLEOTIDE SEQUENCE</scope>
    <source>
        <strain evidence="1">NBRC 10751</strain>
    </source>
</reference>
<evidence type="ECO:0000313" key="1">
    <source>
        <dbReference type="EMBL" id="GME85738.1"/>
    </source>
</evidence>
<accession>A0ACB5TCH7</accession>
<keyword evidence="2" id="KW-1185">Reference proteome</keyword>